<comment type="caution">
    <text evidence="1">The sequence shown here is derived from an EMBL/GenBank/DDBJ whole genome shotgun (WGS) entry which is preliminary data.</text>
</comment>
<name>X1SC71_9ZZZZ</name>
<proteinExistence type="predicted"/>
<sequence>MKKKIENLLLGLEKVARNTGEDEYDLIFFLANEDGIHITNIITPSFFSNQIAVGVLKPYTEEEYKRLKLYFISRFHSYLLDELLNKFEKGGVSYIRYLEFIDNWQVYSDIFEVLNEEHGIKSNQFNEIEWLEIFDTKEWKSCFIQTARELVANNIKYKKI</sequence>
<protein>
    <submittedName>
        <fullName evidence="1">Uncharacterized protein</fullName>
    </submittedName>
</protein>
<dbReference type="EMBL" id="BARW01021665">
    <property type="protein sequence ID" value="GAI90568.1"/>
    <property type="molecule type" value="Genomic_DNA"/>
</dbReference>
<accession>X1SC71</accession>
<organism evidence="1">
    <name type="scientific">marine sediment metagenome</name>
    <dbReference type="NCBI Taxonomy" id="412755"/>
    <lineage>
        <taxon>unclassified sequences</taxon>
        <taxon>metagenomes</taxon>
        <taxon>ecological metagenomes</taxon>
    </lineage>
</organism>
<dbReference type="AlphaFoldDB" id="X1SC71"/>
<reference evidence="1" key="1">
    <citation type="journal article" date="2014" name="Front. Microbiol.">
        <title>High frequency of phylogenetically diverse reductive dehalogenase-homologous genes in deep subseafloor sedimentary metagenomes.</title>
        <authorList>
            <person name="Kawai M."/>
            <person name="Futagami T."/>
            <person name="Toyoda A."/>
            <person name="Takaki Y."/>
            <person name="Nishi S."/>
            <person name="Hori S."/>
            <person name="Arai W."/>
            <person name="Tsubouchi T."/>
            <person name="Morono Y."/>
            <person name="Uchiyama I."/>
            <person name="Ito T."/>
            <person name="Fujiyama A."/>
            <person name="Inagaki F."/>
            <person name="Takami H."/>
        </authorList>
    </citation>
    <scope>NUCLEOTIDE SEQUENCE</scope>
    <source>
        <strain evidence="1">Expedition CK06-06</strain>
    </source>
</reference>
<gene>
    <name evidence="1" type="ORF">S12H4_36351</name>
</gene>
<evidence type="ECO:0000313" key="1">
    <source>
        <dbReference type="EMBL" id="GAI90568.1"/>
    </source>
</evidence>